<name>A0A511X9H2_9PROT</name>
<dbReference type="RefSeq" id="WP_026397315.1">
    <property type="nucleotide sequence ID" value="NZ_AUBI01000003.1"/>
</dbReference>
<dbReference type="EMBL" id="BJYF01000007">
    <property type="protein sequence ID" value="GEN59603.1"/>
    <property type="molecule type" value="Genomic_DNA"/>
</dbReference>
<organism evidence="3 4">
    <name type="scientific">Acetobacter nitrogenifigens DSM 23921 = NBRC 105050</name>
    <dbReference type="NCBI Taxonomy" id="1120919"/>
    <lineage>
        <taxon>Bacteria</taxon>
        <taxon>Pseudomonadati</taxon>
        <taxon>Pseudomonadota</taxon>
        <taxon>Alphaproteobacteria</taxon>
        <taxon>Acetobacterales</taxon>
        <taxon>Acetobacteraceae</taxon>
        <taxon>Acetobacter</taxon>
    </lineage>
</organism>
<dbReference type="STRING" id="1120919.GCA_000429165_01212"/>
<keyword evidence="2" id="KW-0472">Membrane</keyword>
<evidence type="ECO:0000313" key="3">
    <source>
        <dbReference type="EMBL" id="GEN59603.1"/>
    </source>
</evidence>
<evidence type="ECO:0000256" key="2">
    <source>
        <dbReference type="SAM" id="Phobius"/>
    </source>
</evidence>
<evidence type="ECO:0000313" key="4">
    <source>
        <dbReference type="Proteomes" id="UP000321635"/>
    </source>
</evidence>
<dbReference type="AlphaFoldDB" id="A0A511X9H2"/>
<sequence>MTVDITPKGGPEEQVEAMQEHPSAETQIIPQDWSPEAVRPVGAWVVAGVVLSSILVIWVLVSLIFLHRA</sequence>
<proteinExistence type="predicted"/>
<protein>
    <submittedName>
        <fullName evidence="3">Uncharacterized protein</fullName>
    </submittedName>
</protein>
<feature type="transmembrane region" description="Helical" evidence="2">
    <location>
        <begin position="41"/>
        <end position="66"/>
    </location>
</feature>
<dbReference type="Proteomes" id="UP000321635">
    <property type="component" value="Unassembled WGS sequence"/>
</dbReference>
<keyword evidence="2" id="KW-1133">Transmembrane helix</keyword>
<feature type="region of interest" description="Disordered" evidence="1">
    <location>
        <begin position="1"/>
        <end position="26"/>
    </location>
</feature>
<accession>A0A511X9H2</accession>
<reference evidence="3 4" key="1">
    <citation type="submission" date="2019-07" db="EMBL/GenBank/DDBJ databases">
        <title>Whole genome shotgun sequence of Acetobacter nitrogenifigens NBRC 105050.</title>
        <authorList>
            <person name="Hosoyama A."/>
            <person name="Uohara A."/>
            <person name="Ohji S."/>
            <person name="Ichikawa N."/>
        </authorList>
    </citation>
    <scope>NUCLEOTIDE SEQUENCE [LARGE SCALE GENOMIC DNA]</scope>
    <source>
        <strain evidence="3 4">NBRC 105050</strain>
    </source>
</reference>
<gene>
    <name evidence="3" type="ORF">ANI02nite_14870</name>
</gene>
<keyword evidence="2" id="KW-0812">Transmembrane</keyword>
<keyword evidence="4" id="KW-1185">Reference proteome</keyword>
<evidence type="ECO:0000256" key="1">
    <source>
        <dbReference type="SAM" id="MobiDB-lite"/>
    </source>
</evidence>
<comment type="caution">
    <text evidence="3">The sequence shown here is derived from an EMBL/GenBank/DDBJ whole genome shotgun (WGS) entry which is preliminary data.</text>
</comment>